<evidence type="ECO:0000313" key="2">
    <source>
        <dbReference type="EMBL" id="CAE0527658.1"/>
    </source>
</evidence>
<feature type="region of interest" description="Disordered" evidence="1">
    <location>
        <begin position="167"/>
        <end position="211"/>
    </location>
</feature>
<organism evidence="2">
    <name type="scientific">Emiliania huxleyi</name>
    <name type="common">Coccolithophore</name>
    <name type="synonym">Pontosphaera huxleyi</name>
    <dbReference type="NCBI Taxonomy" id="2903"/>
    <lineage>
        <taxon>Eukaryota</taxon>
        <taxon>Haptista</taxon>
        <taxon>Haptophyta</taxon>
        <taxon>Prymnesiophyceae</taxon>
        <taxon>Isochrysidales</taxon>
        <taxon>Noelaerhabdaceae</taxon>
        <taxon>Emiliania</taxon>
    </lineage>
</organism>
<gene>
    <name evidence="2" type="ORF">EHUX00137_LOCUS4021</name>
</gene>
<dbReference type="CDD" id="cd11296">
    <property type="entry name" value="O-FucT_like"/>
    <property type="match status" value="1"/>
</dbReference>
<evidence type="ECO:0008006" key="3">
    <source>
        <dbReference type="Google" id="ProtNLM"/>
    </source>
</evidence>
<sequence length="211" mass="23762">MGAFRFSSLHVRRNELQYKNEFTSANQTLSNIEPLLRRGEPLYIATDETRPAFFDCFRATHPRLYRWSDFFDDAGVGHGPLSGLTVPRKLIGCVEQAICAMGRRFFRTGHSTFSGYVSRLRGFVGAPDTNEYPHHKAWSRESATSPQQQPRHTGRMYFIEDPEMWTTTVGPARPKRRRSSDRTGELMAESIDEAGAALHGGATLDSPNHAA</sequence>
<dbReference type="EMBL" id="HBIR01005808">
    <property type="protein sequence ID" value="CAE0527658.1"/>
    <property type="molecule type" value="Transcribed_RNA"/>
</dbReference>
<dbReference type="PANTHER" id="PTHR31469:SF8">
    <property type="entry name" value="OS07G0641000 PROTEIN"/>
    <property type="match status" value="1"/>
</dbReference>
<evidence type="ECO:0000256" key="1">
    <source>
        <dbReference type="SAM" id="MobiDB-lite"/>
    </source>
</evidence>
<protein>
    <recommendedName>
        <fullName evidence="3">O-fucosyltransferase family protein</fullName>
    </recommendedName>
</protein>
<name>A0A7S3RKY4_EMIHU</name>
<proteinExistence type="predicted"/>
<dbReference type="PANTHER" id="PTHR31469">
    <property type="entry name" value="OS07G0633600 PROTEIN"/>
    <property type="match status" value="1"/>
</dbReference>
<dbReference type="Gene3D" id="3.40.50.11350">
    <property type="match status" value="1"/>
</dbReference>
<dbReference type="AlphaFoldDB" id="A0A7S3RKY4"/>
<accession>A0A7S3RKY4</accession>
<reference evidence="2" key="1">
    <citation type="submission" date="2021-01" db="EMBL/GenBank/DDBJ databases">
        <authorList>
            <person name="Corre E."/>
            <person name="Pelletier E."/>
            <person name="Niang G."/>
            <person name="Scheremetjew M."/>
            <person name="Finn R."/>
            <person name="Kale V."/>
            <person name="Holt S."/>
            <person name="Cochrane G."/>
            <person name="Meng A."/>
            <person name="Brown T."/>
            <person name="Cohen L."/>
        </authorList>
    </citation>
    <scope>NUCLEOTIDE SEQUENCE</scope>
    <source>
        <strain evidence="2">379</strain>
    </source>
</reference>